<dbReference type="PANTHER" id="PTHR10948:SF23">
    <property type="entry name" value="TRANSPOSASE INSI FOR INSERTION SEQUENCE ELEMENT IS30A-RELATED"/>
    <property type="match status" value="1"/>
</dbReference>
<dbReference type="EMBL" id="SNRY01000661">
    <property type="protein sequence ID" value="KAA6337903.1"/>
    <property type="molecule type" value="Genomic_DNA"/>
</dbReference>
<proteinExistence type="predicted"/>
<organism evidence="1">
    <name type="scientific">termite gut metagenome</name>
    <dbReference type="NCBI Taxonomy" id="433724"/>
    <lineage>
        <taxon>unclassified sequences</taxon>
        <taxon>metagenomes</taxon>
        <taxon>organismal metagenomes</taxon>
    </lineage>
</organism>
<dbReference type="GO" id="GO:0004803">
    <property type="term" value="F:transposase activity"/>
    <property type="evidence" value="ECO:0007669"/>
    <property type="project" value="TreeGrafter"/>
</dbReference>
<dbReference type="PANTHER" id="PTHR10948">
    <property type="entry name" value="TRANSPOSASE"/>
    <property type="match status" value="1"/>
</dbReference>
<reference evidence="1" key="1">
    <citation type="submission" date="2019-03" db="EMBL/GenBank/DDBJ databases">
        <title>Single cell metagenomics reveals metabolic interactions within the superorganism composed of flagellate Streblomastix strix and complex community of Bacteroidetes bacteria on its surface.</title>
        <authorList>
            <person name="Treitli S.C."/>
            <person name="Kolisko M."/>
            <person name="Husnik F."/>
            <person name="Keeling P."/>
            <person name="Hampl V."/>
        </authorList>
    </citation>
    <scope>NUCLEOTIDE SEQUENCE</scope>
    <source>
        <strain evidence="1">STM</strain>
    </source>
</reference>
<protein>
    <submittedName>
        <fullName evidence="1">Uncharacterized protein</fullName>
    </submittedName>
</protein>
<dbReference type="GO" id="GO:0005829">
    <property type="term" value="C:cytosol"/>
    <property type="evidence" value="ECO:0007669"/>
    <property type="project" value="TreeGrafter"/>
</dbReference>
<comment type="caution">
    <text evidence="1">The sequence shown here is derived from an EMBL/GenBank/DDBJ whole genome shotgun (WGS) entry which is preliminary data.</text>
</comment>
<name>A0A5J4RY28_9ZZZZ</name>
<evidence type="ECO:0000313" key="1">
    <source>
        <dbReference type="EMBL" id="KAA6337903.1"/>
    </source>
</evidence>
<dbReference type="AlphaFoldDB" id="A0A5J4RY28"/>
<dbReference type="GO" id="GO:0032196">
    <property type="term" value="P:transposition"/>
    <property type="evidence" value="ECO:0007669"/>
    <property type="project" value="TreeGrafter"/>
</dbReference>
<gene>
    <name evidence="1" type="ORF">EZS27_014054</name>
</gene>
<sequence length="141" mass="16417">MGSKKVAIPDKVSIEQRPESINLQQRFGDWEIDTIAGKENDGAIVTLTERKTGFLLIKKLSKGKNAKALAKELEINIEFASKIKDFFHMFHVQSRFIYIFQRNDVSIEKRHIVPIPLKGSFDIDEMKPYFRVKRLRGSWHK</sequence>
<dbReference type="InterPro" id="IPR051917">
    <property type="entry name" value="Transposase-Integrase"/>
</dbReference>
<accession>A0A5J4RY28</accession>